<feature type="chain" id="PRO_5040773039" description="DUF8020 domain-containing protein" evidence="1">
    <location>
        <begin position="27"/>
        <end position="229"/>
    </location>
</feature>
<keyword evidence="4" id="KW-1185">Reference proteome</keyword>
<keyword evidence="1" id="KW-0732">Signal</keyword>
<feature type="domain" description="DUF8020" evidence="2">
    <location>
        <begin position="41"/>
        <end position="110"/>
    </location>
</feature>
<evidence type="ECO:0000256" key="1">
    <source>
        <dbReference type="SAM" id="SignalP"/>
    </source>
</evidence>
<protein>
    <recommendedName>
        <fullName evidence="2">DUF8020 domain-containing protein</fullName>
    </recommendedName>
</protein>
<reference evidence="3" key="1">
    <citation type="submission" date="2022-08" db="EMBL/GenBank/DDBJ databases">
        <title>Genome analysis of Corynebacteriales strain.</title>
        <authorList>
            <person name="Lee S.D."/>
        </authorList>
    </citation>
    <scope>NUCLEOTIDE SEQUENCE</scope>
    <source>
        <strain evidence="3">D3-21</strain>
    </source>
</reference>
<comment type="caution">
    <text evidence="3">The sequence shown here is derived from an EMBL/GenBank/DDBJ whole genome shotgun (WGS) entry which is preliminary data.</text>
</comment>
<organism evidence="3 4">
    <name type="scientific">Speluncibacter jeojiensis</name>
    <dbReference type="NCBI Taxonomy" id="2710754"/>
    <lineage>
        <taxon>Bacteria</taxon>
        <taxon>Bacillati</taxon>
        <taxon>Actinomycetota</taxon>
        <taxon>Actinomycetes</taxon>
        <taxon>Mycobacteriales</taxon>
        <taxon>Speluncibacteraceae</taxon>
        <taxon>Speluncibacter</taxon>
    </lineage>
</organism>
<feature type="signal peptide" evidence="1">
    <location>
        <begin position="1"/>
        <end position="26"/>
    </location>
</feature>
<sequence>MKIRKFATTSVLLVAAMGAAAGTANAAPSPAAAKDAANVLHWNLARQGDHVVLRTDSGSLTSEDGHLVVRNAAGNAAAAVPLAYAVISEPGKVFPVAARIDDDTATLTPSRTADAGLSAKVPGLHPADLNSAVAAVKDPIGLTSQIGGFVGAAAGIVGGCVLGAAAAGVVSAPAVELLGAGPLAGCVGGALLLGTTAGLAGTAIGGLGGVAANAQPFLQKLNEPAKPAK</sequence>
<proteinExistence type="predicted"/>
<dbReference type="RefSeq" id="WP_277832255.1">
    <property type="nucleotide sequence ID" value="NZ_JAAIVF010000002.1"/>
</dbReference>
<accession>A0A9X4M0X2</accession>
<dbReference type="Pfam" id="PF26059">
    <property type="entry name" value="DUF8020"/>
    <property type="match status" value="1"/>
</dbReference>
<name>A0A9X4M0X2_9ACTN</name>
<evidence type="ECO:0000259" key="2">
    <source>
        <dbReference type="Pfam" id="PF26059"/>
    </source>
</evidence>
<dbReference type="Proteomes" id="UP001152755">
    <property type="component" value="Unassembled WGS sequence"/>
</dbReference>
<dbReference type="InterPro" id="IPR058333">
    <property type="entry name" value="DUF8020"/>
</dbReference>
<evidence type="ECO:0000313" key="4">
    <source>
        <dbReference type="Proteomes" id="UP001152755"/>
    </source>
</evidence>
<evidence type="ECO:0000313" key="3">
    <source>
        <dbReference type="EMBL" id="MDG3014307.1"/>
    </source>
</evidence>
<gene>
    <name evidence="3" type="ORF">NVS88_07025</name>
</gene>
<dbReference type="AlphaFoldDB" id="A0A9X4M0X2"/>
<dbReference type="EMBL" id="JANRHA010000003">
    <property type="protein sequence ID" value="MDG3014307.1"/>
    <property type="molecule type" value="Genomic_DNA"/>
</dbReference>